<proteinExistence type="predicted"/>
<organism evidence="1 2">
    <name type="scientific">Ficus carica</name>
    <name type="common">Common fig</name>
    <dbReference type="NCBI Taxonomy" id="3494"/>
    <lineage>
        <taxon>Eukaryota</taxon>
        <taxon>Viridiplantae</taxon>
        <taxon>Streptophyta</taxon>
        <taxon>Embryophyta</taxon>
        <taxon>Tracheophyta</taxon>
        <taxon>Spermatophyta</taxon>
        <taxon>Magnoliopsida</taxon>
        <taxon>eudicotyledons</taxon>
        <taxon>Gunneridae</taxon>
        <taxon>Pentapetalae</taxon>
        <taxon>rosids</taxon>
        <taxon>fabids</taxon>
        <taxon>Rosales</taxon>
        <taxon>Moraceae</taxon>
        <taxon>Ficeae</taxon>
        <taxon>Ficus</taxon>
    </lineage>
</organism>
<gene>
    <name evidence="1" type="ORF">TIFTF001_029068</name>
</gene>
<comment type="caution">
    <text evidence="1">The sequence shown here is derived from an EMBL/GenBank/DDBJ whole genome shotgun (WGS) entry which is preliminary data.</text>
</comment>
<evidence type="ECO:0000313" key="2">
    <source>
        <dbReference type="Proteomes" id="UP001187192"/>
    </source>
</evidence>
<accession>A0AA88J1Y9</accession>
<dbReference type="Proteomes" id="UP001187192">
    <property type="component" value="Unassembled WGS sequence"/>
</dbReference>
<name>A0AA88J1Y9_FICCA</name>
<dbReference type="EMBL" id="BTGU01000093">
    <property type="protein sequence ID" value="GMN59975.1"/>
    <property type="molecule type" value="Genomic_DNA"/>
</dbReference>
<dbReference type="AlphaFoldDB" id="A0AA88J1Y9"/>
<sequence>MIHRLANWAWALGFRLRVEYSLHHLVPHESQLLRDGIFLLRVAAIAETEQGDHSVSFSSKPSSIPQTDHQTAHCFSGSVHQTTMSVLVTVGVLWSV</sequence>
<reference evidence="1" key="1">
    <citation type="submission" date="2023-07" db="EMBL/GenBank/DDBJ databases">
        <title>draft genome sequence of fig (Ficus carica).</title>
        <authorList>
            <person name="Takahashi T."/>
            <person name="Nishimura K."/>
        </authorList>
    </citation>
    <scope>NUCLEOTIDE SEQUENCE</scope>
</reference>
<evidence type="ECO:0000313" key="1">
    <source>
        <dbReference type="EMBL" id="GMN59975.1"/>
    </source>
</evidence>
<keyword evidence="2" id="KW-1185">Reference proteome</keyword>
<protein>
    <submittedName>
        <fullName evidence="1">Uncharacterized protein</fullName>
    </submittedName>
</protein>